<dbReference type="STRING" id="41688.A0A2N3NC21"/>
<dbReference type="GO" id="GO:0051301">
    <property type="term" value="P:cell division"/>
    <property type="evidence" value="ECO:0007669"/>
    <property type="project" value="TreeGrafter"/>
</dbReference>
<feature type="repeat" description="TPR" evidence="3">
    <location>
        <begin position="503"/>
        <end position="536"/>
    </location>
</feature>
<dbReference type="InterPro" id="IPR011990">
    <property type="entry name" value="TPR-like_helical_dom_sf"/>
</dbReference>
<protein>
    <submittedName>
        <fullName evidence="5">Uncharacterized protein</fullName>
    </submittedName>
</protein>
<dbReference type="EMBL" id="NLAX01000010">
    <property type="protein sequence ID" value="PKS09994.1"/>
    <property type="molecule type" value="Genomic_DNA"/>
</dbReference>
<organism evidence="5 6">
    <name type="scientific">Lomentospora prolificans</name>
    <dbReference type="NCBI Taxonomy" id="41688"/>
    <lineage>
        <taxon>Eukaryota</taxon>
        <taxon>Fungi</taxon>
        <taxon>Dikarya</taxon>
        <taxon>Ascomycota</taxon>
        <taxon>Pezizomycotina</taxon>
        <taxon>Sordariomycetes</taxon>
        <taxon>Hypocreomycetidae</taxon>
        <taxon>Microascales</taxon>
        <taxon>Microascaceae</taxon>
        <taxon>Lomentospora</taxon>
    </lineage>
</organism>
<dbReference type="PANTHER" id="PTHR12558">
    <property type="entry name" value="CELL DIVISION CYCLE 16,23,27"/>
    <property type="match status" value="1"/>
</dbReference>
<feature type="repeat" description="TPR" evidence="3">
    <location>
        <begin position="16"/>
        <end position="49"/>
    </location>
</feature>
<evidence type="ECO:0000256" key="1">
    <source>
        <dbReference type="ARBA" id="ARBA00022803"/>
    </source>
</evidence>
<dbReference type="VEuPathDB" id="FungiDB:jhhlp_004618"/>
<dbReference type="GO" id="GO:0005680">
    <property type="term" value="C:anaphase-promoting complex"/>
    <property type="evidence" value="ECO:0007669"/>
    <property type="project" value="UniProtKB-ARBA"/>
</dbReference>
<feature type="repeat" description="TPR" evidence="3">
    <location>
        <begin position="469"/>
        <end position="502"/>
    </location>
</feature>
<evidence type="ECO:0000313" key="5">
    <source>
        <dbReference type="EMBL" id="PKS09994.1"/>
    </source>
</evidence>
<comment type="similarity">
    <text evidence="2">Belongs to the APC3/CDC27 family.</text>
</comment>
<evidence type="ECO:0000256" key="3">
    <source>
        <dbReference type="PROSITE-ProRule" id="PRU00339"/>
    </source>
</evidence>
<dbReference type="OrthoDB" id="329563at2759"/>
<feature type="compositionally biased region" description="Polar residues" evidence="4">
    <location>
        <begin position="108"/>
        <end position="125"/>
    </location>
</feature>
<feature type="repeat" description="TPR" evidence="3">
    <location>
        <begin position="537"/>
        <end position="570"/>
    </location>
</feature>
<dbReference type="Pfam" id="PF13432">
    <property type="entry name" value="TPR_16"/>
    <property type="match status" value="1"/>
</dbReference>
<evidence type="ECO:0000256" key="4">
    <source>
        <dbReference type="SAM" id="MobiDB-lite"/>
    </source>
</evidence>
<comment type="caution">
    <text evidence="5">The sequence shown here is derived from an EMBL/GenBank/DDBJ whole genome shotgun (WGS) entry which is preliminary data.</text>
</comment>
<feature type="repeat" description="TPR" evidence="3">
    <location>
        <begin position="605"/>
        <end position="638"/>
    </location>
</feature>
<feature type="region of interest" description="Disordered" evidence="4">
    <location>
        <begin position="105"/>
        <end position="154"/>
    </location>
</feature>
<dbReference type="Pfam" id="PF14559">
    <property type="entry name" value="TPR_19"/>
    <property type="match status" value="1"/>
</dbReference>
<feature type="compositionally biased region" description="Polar residues" evidence="4">
    <location>
        <begin position="139"/>
        <end position="153"/>
    </location>
</feature>
<dbReference type="SMART" id="SM00028">
    <property type="entry name" value="TPR"/>
    <property type="match status" value="7"/>
</dbReference>
<reference evidence="5 6" key="1">
    <citation type="journal article" date="2017" name="G3 (Bethesda)">
        <title>First Draft Genome Sequence of the Pathogenic Fungus Lomentospora prolificans (Formerly Scedosporium prolificans).</title>
        <authorList>
            <person name="Luo R."/>
            <person name="Zimin A."/>
            <person name="Workman R."/>
            <person name="Fan Y."/>
            <person name="Pertea G."/>
            <person name="Grossman N."/>
            <person name="Wear M.P."/>
            <person name="Jia B."/>
            <person name="Miller H."/>
            <person name="Casadevall A."/>
            <person name="Timp W."/>
            <person name="Zhang S.X."/>
            <person name="Salzberg S.L."/>
        </authorList>
    </citation>
    <scope>NUCLEOTIDE SEQUENCE [LARGE SCALE GENOMIC DNA]</scope>
    <source>
        <strain evidence="5 6">JHH-5317</strain>
    </source>
</reference>
<keyword evidence="6" id="KW-1185">Reference proteome</keyword>
<dbReference type="GO" id="GO:0031145">
    <property type="term" value="P:anaphase-promoting complex-dependent catabolic process"/>
    <property type="evidence" value="ECO:0007669"/>
    <property type="project" value="TreeGrafter"/>
</dbReference>
<dbReference type="GO" id="GO:0005737">
    <property type="term" value="C:cytoplasm"/>
    <property type="evidence" value="ECO:0007669"/>
    <property type="project" value="TreeGrafter"/>
</dbReference>
<dbReference type="InterPro" id="IPR019734">
    <property type="entry name" value="TPR_rpt"/>
</dbReference>
<dbReference type="PROSITE" id="PS50293">
    <property type="entry name" value="TPR_REGION"/>
    <property type="match status" value="1"/>
</dbReference>
<evidence type="ECO:0000256" key="2">
    <source>
        <dbReference type="ARBA" id="ARBA00038210"/>
    </source>
</evidence>
<accession>A0A2N3NC21</accession>
<sequence length="667" mass="74068">MAKHSASLRSPMPDAPAVLSLQGKLYRGYGDTIAAVRCFEEAIRLNPLMWDAFTALCDLGANVNITSTFKSADVMAQIFDQGATLMPKDSANNLVQNKLEAPSRKALTPSSVNGNDTSGHFQTARTGVGEQNGRPVPSTPETSLNSTTVTSISGIRKTERGGLTLPPLKFAGRIVPPHPSLGSGIVGERPRPSALGWRSIEAVSPLASRSDGTWKFRMRRAQQGRGLNSEPGRRMATPQTFIPERKRTLSARVVPSRFPPRSEQTLPQGQEAVRSESRDAALSPANEANMMLPDSSPITMREAKRARRPSMPGGPNDEPGITRLDYRSVSGGSRIQPIYSGSASSPSNEGQASGTRRATTPPKHGESRTGPRANFALKTVLNLLETMATGYYLLSKFDCGGALTAFERLPRIHRETPWVLAQIGRSHFERAAYVEADRCAMGNAWARSQEHEQALKCFKRATQMDPNMAYAYTLQGHEYVASEDYDRALRAYRRALSIDKRHYNAYYGIGRVYERFGNLDRAYTQYRAAADINPTNAVLACCIGSVMEKQNRMARSLQYYTQAIGLSPRSVQPRFRRARVLIARGDYVAAREELLILRDLAPDEAMVHFLLGSLYKLMNEKRLALRHFTFALGLDPRLQRKSKTPSRAWETDRIYRLRHQPIPSLRE</sequence>
<dbReference type="GO" id="GO:0007091">
    <property type="term" value="P:metaphase/anaphase transition of mitotic cell cycle"/>
    <property type="evidence" value="ECO:0007669"/>
    <property type="project" value="TreeGrafter"/>
</dbReference>
<gene>
    <name evidence="5" type="ORF">jhhlp_004618</name>
</gene>
<dbReference type="PANTHER" id="PTHR12558:SF13">
    <property type="entry name" value="CELL DIVISION CYCLE PROTEIN 27 HOMOLOG"/>
    <property type="match status" value="1"/>
</dbReference>
<proteinExistence type="inferred from homology"/>
<feature type="region of interest" description="Disordered" evidence="4">
    <location>
        <begin position="248"/>
        <end position="372"/>
    </location>
</feature>
<keyword evidence="1 3" id="KW-0802">TPR repeat</keyword>
<dbReference type="GO" id="GO:0016567">
    <property type="term" value="P:protein ubiquitination"/>
    <property type="evidence" value="ECO:0007669"/>
    <property type="project" value="TreeGrafter"/>
</dbReference>
<dbReference type="Gene3D" id="1.25.40.10">
    <property type="entry name" value="Tetratricopeptide repeat domain"/>
    <property type="match status" value="4"/>
</dbReference>
<dbReference type="Proteomes" id="UP000233524">
    <property type="component" value="Unassembled WGS sequence"/>
</dbReference>
<dbReference type="InParanoid" id="A0A2N3NC21"/>
<dbReference type="PROSITE" id="PS50005">
    <property type="entry name" value="TPR"/>
    <property type="match status" value="6"/>
</dbReference>
<feature type="compositionally biased region" description="Polar residues" evidence="4">
    <location>
        <begin position="339"/>
        <end position="358"/>
    </location>
</feature>
<dbReference type="AlphaFoldDB" id="A0A2N3NC21"/>
<name>A0A2N3NC21_9PEZI</name>
<feature type="repeat" description="TPR" evidence="3">
    <location>
        <begin position="435"/>
        <end position="468"/>
    </location>
</feature>
<evidence type="ECO:0000313" key="6">
    <source>
        <dbReference type="Proteomes" id="UP000233524"/>
    </source>
</evidence>
<dbReference type="SUPFAM" id="SSF48452">
    <property type="entry name" value="TPR-like"/>
    <property type="match status" value="2"/>
</dbReference>